<proteinExistence type="predicted"/>
<dbReference type="Proteomes" id="UP000828941">
    <property type="component" value="Chromosome 7"/>
</dbReference>
<evidence type="ECO:0000313" key="2">
    <source>
        <dbReference type="Proteomes" id="UP000828941"/>
    </source>
</evidence>
<reference evidence="1 2" key="1">
    <citation type="journal article" date="2022" name="DNA Res.">
        <title>Chromosomal-level genome assembly of the orchid tree Bauhinia variegata (Leguminosae; Cercidoideae) supports the allotetraploid origin hypothesis of Bauhinia.</title>
        <authorList>
            <person name="Zhong Y."/>
            <person name="Chen Y."/>
            <person name="Zheng D."/>
            <person name="Pang J."/>
            <person name="Liu Y."/>
            <person name="Luo S."/>
            <person name="Meng S."/>
            <person name="Qian L."/>
            <person name="Wei D."/>
            <person name="Dai S."/>
            <person name="Zhou R."/>
        </authorList>
    </citation>
    <scope>NUCLEOTIDE SEQUENCE [LARGE SCALE GENOMIC DNA]</scope>
    <source>
        <strain evidence="1">BV-YZ2020</strain>
    </source>
</reference>
<gene>
    <name evidence="1" type="ORF">L6164_017065</name>
</gene>
<evidence type="ECO:0000313" key="1">
    <source>
        <dbReference type="EMBL" id="KAI4332131.1"/>
    </source>
</evidence>
<name>A0ACB9NAC7_BAUVA</name>
<accession>A0ACB9NAC7</accession>
<protein>
    <submittedName>
        <fullName evidence="1">Uncharacterized protein</fullName>
    </submittedName>
</protein>
<comment type="caution">
    <text evidence="1">The sequence shown here is derived from an EMBL/GenBank/DDBJ whole genome shotgun (WGS) entry which is preliminary data.</text>
</comment>
<organism evidence="1 2">
    <name type="scientific">Bauhinia variegata</name>
    <name type="common">Purple orchid tree</name>
    <name type="synonym">Phanera variegata</name>
    <dbReference type="NCBI Taxonomy" id="167791"/>
    <lineage>
        <taxon>Eukaryota</taxon>
        <taxon>Viridiplantae</taxon>
        <taxon>Streptophyta</taxon>
        <taxon>Embryophyta</taxon>
        <taxon>Tracheophyta</taxon>
        <taxon>Spermatophyta</taxon>
        <taxon>Magnoliopsida</taxon>
        <taxon>eudicotyledons</taxon>
        <taxon>Gunneridae</taxon>
        <taxon>Pentapetalae</taxon>
        <taxon>rosids</taxon>
        <taxon>fabids</taxon>
        <taxon>Fabales</taxon>
        <taxon>Fabaceae</taxon>
        <taxon>Cercidoideae</taxon>
        <taxon>Cercideae</taxon>
        <taxon>Bauhiniinae</taxon>
        <taxon>Bauhinia</taxon>
    </lineage>
</organism>
<sequence length="1298" mass="142124">MSLVQGYHMYFYLDIESIYKFFRKRFSACSRAKALLIVSTTRACPYDGYLVTEADSKPLIESNKTLAETIAKISVHCLYHRSGCTWQGSLSECITHCSACTFGNSPVVCNRCGIQIVHRQVQEHAENCPGLQTQIQQGVATRDVSSSHATATTDQSQSANQVGATASQAPSSQAVAVTTMPGQHANLLGNPTSQTQPLVQAAVQPTAEQWYQHQQYQQYYQHHQGYDPYQQQYQQYYPYQQHAFPQYQLHAQAYVQALPQTQSQPQPQAQAQAQSQPQAQPQPQAQVPSQPISHVQAPVTLQSQNQMQVNQQQSIQPVLQPHGQILSVSHPPGHGQTTPQSQPPPLPYLYPQAQPQPQQHIMPHYHQSHPQMLHSHPQAQQPLQSYPVLHPSANAVTGHHSYPQPQPHQNMQLGAPQHPAHIHPQGGPQPLSQQSVKMQNQFPQQSPMMRPPQSHYMFPNQQQSTLLPSPLQGQSFPVSPQQTVHVHGQPPVQVNQRPVMHPVQPPLPHQSSVQQQASISSHVLPQGPAHPIPEHMHTYPQPQMNVVLSHNTQLNQSQNTVGRPFMPNDPAQPLAQSASALPVKPAHPGVSHLPGNQNMMVGTNNQLQFSAELQSKVSEPIARQGEVVTEQKVDSPLKKLGKSVRDLGTMLGSVTETRPVRPGSDIEPIEVGNKQRGEDSESVKTSGTNVDALGNGDSVNQNLVKEDAGVRNDTVSEHSIVKEAEIKNSSLQEKELLEQLSAKSQKDDIHAPQTVTSADNVSTSVSQSHENPEGSGVDEYRGITPLGPGLSHPAQFVDQGKHQQPIINNGLRPPVNLASQLPHPGVPNQPFSAGPPSAQFQNQEPSLALHPGQPLNSAENFQPPTCKQPQGSEIQHGAMPGPGSFSSHGAPGETFQPQSLGPPGSYNHGQAPPFPSVAFSLSHVESVGPGMMANLPPRAPEVQRSHQHPSNMMAAKTYPHQRPGYLNGPQGFGLQEERYKSFPVPGQHNIDQREFEDDLKKFTRPLDAELNSKVGGYSLGPRDSGSHGFNYDGGSKIIHGKSDHARYGLTPTSPLGEYAEMPSRRLGLLSGSLASKSDIDGFDGRGPRRFGGSVGAAFGDAGFHHLPSHLHRGEFERRGNFLVGECPRSGDFIREDSFAGHFRRGEHLGTHNFPRHFAHTGNMRTTELGGPHSFESFNRSNRSGHPRLGEPGFRSSFSLPGFPNDGGFLTGDIGSFDDLWKRKAASMGWCRICKVDCESVEGLDLHSQTREHQKKAMDMVKKIKQNAKKQKLTPSEQSSVEDGSKSRNIGFQGRGIKH</sequence>
<dbReference type="EMBL" id="CM039432">
    <property type="protein sequence ID" value="KAI4332131.1"/>
    <property type="molecule type" value="Genomic_DNA"/>
</dbReference>
<keyword evidence="2" id="KW-1185">Reference proteome</keyword>